<feature type="transmembrane region" description="Helical" evidence="1">
    <location>
        <begin position="12"/>
        <end position="34"/>
    </location>
</feature>
<proteinExistence type="predicted"/>
<dbReference type="HOGENOM" id="CLU_2970725_0_0_9"/>
<reference evidence="2 3" key="1">
    <citation type="submission" date="2011-08" db="EMBL/GenBank/DDBJ databases">
        <title>Complete sequence of Caldicellulosiruptor lactoaceticus 6A.</title>
        <authorList>
            <consortium name="US DOE Joint Genome Institute"/>
            <person name="Lucas S."/>
            <person name="Han J."/>
            <person name="Lapidus A."/>
            <person name="Cheng J.-F."/>
            <person name="Goodwin L."/>
            <person name="Pitluck S."/>
            <person name="Peters L."/>
            <person name="Davenport K."/>
            <person name="Detter J.C."/>
            <person name="Han C."/>
            <person name="Tapia R."/>
            <person name="Land M."/>
            <person name="Hauser L."/>
            <person name="Kyrpides N."/>
            <person name="Ivanova N."/>
            <person name="Ovchinnikova G."/>
            <person name="Pagani I."/>
            <person name="Blumer-Schuette S.E."/>
            <person name="Kelly R.M."/>
            <person name="Woyke T."/>
        </authorList>
    </citation>
    <scope>NUCLEOTIDE SEQUENCE [LARGE SCALE GENOMIC DNA]</scope>
    <source>
        <strain evidence="2 3">6A</strain>
    </source>
</reference>
<evidence type="ECO:0000313" key="2">
    <source>
        <dbReference type="EMBL" id="AEM72955.1"/>
    </source>
</evidence>
<keyword evidence="1" id="KW-0812">Transmembrane</keyword>
<keyword evidence="1" id="KW-0472">Membrane</keyword>
<evidence type="ECO:0000256" key="1">
    <source>
        <dbReference type="SAM" id="Phobius"/>
    </source>
</evidence>
<organism evidence="2 3">
    <name type="scientific">Caldicellulosiruptor acetigenus 6A</name>
    <dbReference type="NCBI Taxonomy" id="632516"/>
    <lineage>
        <taxon>Bacteria</taxon>
        <taxon>Bacillati</taxon>
        <taxon>Bacillota</taxon>
        <taxon>Bacillota incertae sedis</taxon>
        <taxon>Caldicellulosiruptorales</taxon>
        <taxon>Caldicellulosiruptoraceae</taxon>
        <taxon>Caldicellulosiruptor</taxon>
    </lineage>
</organism>
<gene>
    <name evidence="2" type="ORF">Calla_0278</name>
</gene>
<dbReference type="EMBL" id="CP003001">
    <property type="protein sequence ID" value="AEM72955.1"/>
    <property type="molecule type" value="Genomic_DNA"/>
</dbReference>
<accession>G2PX00</accession>
<sequence>MWEKFKEIHFKISRYFSYTFAILSVAGSILIAIWEINPLYTFERKKNKRIDDYPLSFR</sequence>
<dbReference type="AlphaFoldDB" id="G2PX00"/>
<dbReference type="Proteomes" id="UP000009257">
    <property type="component" value="Chromosome"/>
</dbReference>
<evidence type="ECO:0000313" key="3">
    <source>
        <dbReference type="Proteomes" id="UP000009257"/>
    </source>
</evidence>
<keyword evidence="1" id="KW-1133">Transmembrane helix</keyword>
<protein>
    <submittedName>
        <fullName evidence="2">Uncharacterized protein</fullName>
    </submittedName>
</protein>
<name>G2PX00_9FIRM</name>
<dbReference type="KEGG" id="clc:Calla_0278"/>